<accession>A0ABR1HI73</accession>
<evidence type="ECO:0000313" key="3">
    <source>
        <dbReference type="Proteomes" id="UP001498421"/>
    </source>
</evidence>
<evidence type="ECO:0000256" key="1">
    <source>
        <dbReference type="SAM" id="MobiDB-lite"/>
    </source>
</evidence>
<feature type="region of interest" description="Disordered" evidence="1">
    <location>
        <begin position="1"/>
        <end position="41"/>
    </location>
</feature>
<evidence type="ECO:0000313" key="2">
    <source>
        <dbReference type="EMBL" id="KAK7420849.1"/>
    </source>
</evidence>
<sequence length="349" mass="40271">MPPPIEPRSRNAAEPSKRERGRVAQREYRKRHASRFQSLQDENQRLKNAILKISRAASSGERRGKQLEEAILEAAVTAELDETEKKRLKEASSLQDSVEDSLIRHPSLLEMPSEQWISQNQPETSIESLSLDNTSLLMLSQQIWLDTDRIVRIYDAPSDVVAFLGDGLFTIAGCLYWACTYYAVSLWKKTKGLETPALSDRSRLDRMFNHSKHLTDRDFLLSLAQARLEFRKKGYVERMYVQDFYKDNDAIAEVHEKIKEEYAEKNEAIQWWRKPQEVETYMRQHLTAEELVQLQEIVEGHGSETALKAFAPLFETLASNFVCFGDGPRWNVVHVSMTLGAWLGSRRHN</sequence>
<proteinExistence type="predicted"/>
<gene>
    <name evidence="2" type="ORF">QQZ08_010250</name>
</gene>
<name>A0ABR1HI73_9HYPO</name>
<organism evidence="2 3">
    <name type="scientific">Neonectria magnoliae</name>
    <dbReference type="NCBI Taxonomy" id="2732573"/>
    <lineage>
        <taxon>Eukaryota</taxon>
        <taxon>Fungi</taxon>
        <taxon>Dikarya</taxon>
        <taxon>Ascomycota</taxon>
        <taxon>Pezizomycotina</taxon>
        <taxon>Sordariomycetes</taxon>
        <taxon>Hypocreomycetidae</taxon>
        <taxon>Hypocreales</taxon>
        <taxon>Nectriaceae</taxon>
        <taxon>Neonectria</taxon>
    </lineage>
</organism>
<protein>
    <recommendedName>
        <fullName evidence="4">BZIP domain-containing protein</fullName>
    </recommendedName>
</protein>
<dbReference type="EMBL" id="JAZAVK010000129">
    <property type="protein sequence ID" value="KAK7420849.1"/>
    <property type="molecule type" value="Genomic_DNA"/>
</dbReference>
<reference evidence="2 3" key="1">
    <citation type="journal article" date="2025" name="Microbiol. Resour. Announc.">
        <title>Draft genome sequences for Neonectria magnoliae and Neonectria punicea, canker pathogens of Liriodendron tulipifera and Acer saccharum in West Virginia.</title>
        <authorList>
            <person name="Petronek H.M."/>
            <person name="Kasson M.T."/>
            <person name="Metheny A.M."/>
            <person name="Stauder C.M."/>
            <person name="Lovett B."/>
            <person name="Lynch S.C."/>
            <person name="Garnas J.R."/>
            <person name="Kasson L.R."/>
            <person name="Stajich J.E."/>
        </authorList>
    </citation>
    <scope>NUCLEOTIDE SEQUENCE [LARGE SCALE GENOMIC DNA]</scope>
    <source>
        <strain evidence="2 3">NRRL 64651</strain>
    </source>
</reference>
<comment type="caution">
    <text evidence="2">The sequence shown here is derived from an EMBL/GenBank/DDBJ whole genome shotgun (WGS) entry which is preliminary data.</text>
</comment>
<feature type="compositionally biased region" description="Basic and acidic residues" evidence="1">
    <location>
        <begin position="7"/>
        <end position="27"/>
    </location>
</feature>
<keyword evidence="3" id="KW-1185">Reference proteome</keyword>
<dbReference type="Proteomes" id="UP001498421">
    <property type="component" value="Unassembled WGS sequence"/>
</dbReference>
<evidence type="ECO:0008006" key="4">
    <source>
        <dbReference type="Google" id="ProtNLM"/>
    </source>
</evidence>